<sequence>MKFASGRNDHAYGLALFGIRAANRHDATEDRNSMMVACDQVGLCLVAYVTTQWLVGRDRFDGTVEQYRSLFIPDLLVHTGLAMTTIRLGTTNMGVGLRKLRYETRVGEMVGGNSHHCLDETF</sequence>
<evidence type="ECO:0000313" key="2">
    <source>
        <dbReference type="Proteomes" id="UP001302719"/>
    </source>
</evidence>
<protein>
    <submittedName>
        <fullName evidence="1">DUF420 domain-containing protein</fullName>
    </submittedName>
</protein>
<dbReference type="InterPro" id="IPR007352">
    <property type="entry name" value="DUF420"/>
</dbReference>
<name>A0AA96GFF2_9BACT</name>
<dbReference type="RefSeq" id="WP_312640561.1">
    <property type="nucleotide sequence ID" value="NZ_CP116967.1"/>
</dbReference>
<proteinExistence type="predicted"/>
<gene>
    <name evidence="1" type="ORF">PP769_12455</name>
</gene>
<dbReference type="EMBL" id="CP116967">
    <property type="protein sequence ID" value="WNM56786.1"/>
    <property type="molecule type" value="Genomic_DNA"/>
</dbReference>
<reference evidence="1 2" key="1">
    <citation type="submission" date="2023-01" db="EMBL/GenBank/DDBJ databases">
        <title>Cultivation and genomic characterization of new, ubiquitous marine nitrite-oxidizing bacteria from the Nitrospirales.</title>
        <authorList>
            <person name="Mueller A.J."/>
            <person name="Daebeler A."/>
            <person name="Herbold C.W."/>
            <person name="Kirkegaard R.H."/>
            <person name="Daims H."/>
        </authorList>
    </citation>
    <scope>NUCLEOTIDE SEQUENCE [LARGE SCALE GENOMIC DNA]</scope>
    <source>
        <strain evidence="1 2">VA</strain>
    </source>
</reference>
<dbReference type="Proteomes" id="UP001302719">
    <property type="component" value="Chromosome"/>
</dbReference>
<organism evidence="1 2">
    <name type="scientific">Candidatus Nitrospira allomarina</name>
    <dbReference type="NCBI Taxonomy" id="3020900"/>
    <lineage>
        <taxon>Bacteria</taxon>
        <taxon>Pseudomonadati</taxon>
        <taxon>Nitrospirota</taxon>
        <taxon>Nitrospiria</taxon>
        <taxon>Nitrospirales</taxon>
        <taxon>Nitrospiraceae</taxon>
        <taxon>Nitrospira</taxon>
    </lineage>
</organism>
<keyword evidence="2" id="KW-1185">Reference proteome</keyword>
<dbReference type="KEGG" id="nall:PP769_12455"/>
<dbReference type="Pfam" id="PF04238">
    <property type="entry name" value="DUF420"/>
    <property type="match status" value="1"/>
</dbReference>
<evidence type="ECO:0000313" key="1">
    <source>
        <dbReference type="EMBL" id="WNM56786.1"/>
    </source>
</evidence>
<accession>A0AA96GFF2</accession>
<dbReference type="AlphaFoldDB" id="A0AA96GFF2"/>